<dbReference type="AlphaFoldDB" id="A0A0V0R737"/>
<evidence type="ECO:0000313" key="2">
    <source>
        <dbReference type="Proteomes" id="UP000054937"/>
    </source>
</evidence>
<name>A0A0V0R737_PSEPJ</name>
<proteinExistence type="predicted"/>
<keyword evidence="2" id="KW-1185">Reference proteome</keyword>
<protein>
    <submittedName>
        <fullName evidence="1">Uncharacterized protein</fullName>
    </submittedName>
</protein>
<dbReference type="OMA" id="HLFERIC"/>
<accession>A0A0V0R737</accession>
<dbReference type="Proteomes" id="UP000054937">
    <property type="component" value="Unassembled WGS sequence"/>
</dbReference>
<sequence length="254" mass="30244">MVLDTVVNLLNPYTYVQGMGAQQRQLVAEGFSAEEAENLTWLQNHRNRGKYWGLGVGIFTVYTCEKYITNACRMHVPLFYYNKSLSVLLRLGLVYTSYLAFDYLYTSHRYSSNNKYTNFTIFNNRAYQDSRCSFLQNFEPLNRRFTEEEKQQFLGRQESVSEQKGERNWIYNPNIHGEDEEAWRHHVQQHYVENKSAATNLLVVNQIQEENREKIYNGEAIQYKPFQTNDYVDRTGKKHGLFKFFLFNRWQPIN</sequence>
<evidence type="ECO:0000313" key="1">
    <source>
        <dbReference type="EMBL" id="KRX10297.1"/>
    </source>
</evidence>
<dbReference type="EMBL" id="LDAU01000032">
    <property type="protein sequence ID" value="KRX10297.1"/>
    <property type="molecule type" value="Genomic_DNA"/>
</dbReference>
<comment type="caution">
    <text evidence="1">The sequence shown here is derived from an EMBL/GenBank/DDBJ whole genome shotgun (WGS) entry which is preliminary data.</text>
</comment>
<gene>
    <name evidence="1" type="ORF">PPERSA_09681</name>
</gene>
<reference evidence="1 2" key="1">
    <citation type="journal article" date="2015" name="Sci. Rep.">
        <title>Genome of the facultative scuticociliatosis pathogen Pseudocohnilembus persalinus provides insight into its virulence through horizontal gene transfer.</title>
        <authorList>
            <person name="Xiong J."/>
            <person name="Wang G."/>
            <person name="Cheng J."/>
            <person name="Tian M."/>
            <person name="Pan X."/>
            <person name="Warren A."/>
            <person name="Jiang C."/>
            <person name="Yuan D."/>
            <person name="Miao W."/>
        </authorList>
    </citation>
    <scope>NUCLEOTIDE SEQUENCE [LARGE SCALE GENOMIC DNA]</scope>
    <source>
        <strain evidence="1">36N120E</strain>
    </source>
</reference>
<dbReference type="OrthoDB" id="282249at2759"/>
<dbReference type="InParanoid" id="A0A0V0R737"/>
<organism evidence="1 2">
    <name type="scientific">Pseudocohnilembus persalinus</name>
    <name type="common">Ciliate</name>
    <dbReference type="NCBI Taxonomy" id="266149"/>
    <lineage>
        <taxon>Eukaryota</taxon>
        <taxon>Sar</taxon>
        <taxon>Alveolata</taxon>
        <taxon>Ciliophora</taxon>
        <taxon>Intramacronucleata</taxon>
        <taxon>Oligohymenophorea</taxon>
        <taxon>Scuticociliatia</taxon>
        <taxon>Philasterida</taxon>
        <taxon>Pseudocohnilembidae</taxon>
        <taxon>Pseudocohnilembus</taxon>
    </lineage>
</organism>